<keyword evidence="4" id="KW-1185">Reference proteome</keyword>
<evidence type="ECO:0000256" key="2">
    <source>
        <dbReference type="SAM" id="MobiDB-lite"/>
    </source>
</evidence>
<dbReference type="EMBL" id="LXWW01000018">
    <property type="protein sequence ID" value="OAO17762.1"/>
    <property type="molecule type" value="Genomic_DNA"/>
</dbReference>
<dbReference type="Pfam" id="PF02493">
    <property type="entry name" value="MORN"/>
    <property type="match status" value="4"/>
</dbReference>
<accession>A0A196SNJ1</accession>
<feature type="region of interest" description="Disordered" evidence="2">
    <location>
        <begin position="472"/>
        <end position="493"/>
    </location>
</feature>
<sequence length="877" mass="97777">MEYYLRDSPRDYQDDDFLLVVDASGHSASLSYTCRRLGEDRFIPNSEVTEAAIVDRMVAMAAEEFTRSFDVDVGKDSYLEATLPKCCREAYQLHLRGQPRVSITLQRDEKKLKVIFGPPNFDRIYESIVRLELMKPFTRLGTVSAARLLYRVRGFGPFAEAARRLLEKDVVFVHAEPLCPALCEPCQDWRQRLMEGRVVGDSNSQVLEGSANSGMVEGSAKSEVGESQESLDYGRLLAARLREERGRPRTWWPVEEDVEMRLSSLQAALGGVEGFVPADQDTPCLEVGERSGVMAVLDPARGLLFRRGADREEVLQDEEVVFAAEKTEHSRRVWRGRGGAWRVTSNVLGDEGEKEVCAYRCDDLGDELSVGGGRSVLRTQSQPLAVSLSGPAGAVVLSEEGVDLRVGSEEVRFGRTAVSASRDGEGRVYFADGTRYEGEVRAGLCDGSGVLRGPHDELLTVGVWRDGKLASSLPLPPTRPSSAPASAAARVTGGDGQAAPAEVVQPADPIQPVEPVEMTEQAEQAQLSELSEETLEARENGWVEFVDAVLARGDGLTRETASRLLLGAAALAGREEVAGEEGEDETATELGVTLTVESRVSEIPTWRVEKVDVEKYRITSKEGDMVYLGGMKNDQLEGEGVLYYKNGGKLFEGSFCRNRWNGMGTWFFPNGTLHYKGMWKDGEMDGEGMLYRPVNIEYSNSDFRRYKFHFVQMYGNDCGPACCWMIMCEKGKCMSFSKWANRLIINNDFSYIDFLQSIDGNIADGLWTVELLKVLKSYDFRCIYCTTNISPSTKQYEYLDFYKTTLINSDLVRVQKLFRTISCESIHIFNAHVSIETIEDFLCYNANTVALVLVDYSVLYPSKNCCTFVRFNVRTKK</sequence>
<protein>
    <submittedName>
        <fullName evidence="3">Uncharacterized protein</fullName>
    </submittedName>
</protein>
<dbReference type="InterPro" id="IPR018616">
    <property type="entry name" value="GUCD1"/>
</dbReference>
<dbReference type="Proteomes" id="UP000078348">
    <property type="component" value="Unassembled WGS sequence"/>
</dbReference>
<name>A0A196SNJ1_BLAHN</name>
<dbReference type="OrthoDB" id="423343at2759"/>
<proteinExistence type="predicted"/>
<dbReference type="Gene3D" id="2.20.110.10">
    <property type="entry name" value="Histone H3 K4-specific methyltransferase SET7/9 N-terminal domain"/>
    <property type="match status" value="2"/>
</dbReference>
<dbReference type="AlphaFoldDB" id="A0A196SNJ1"/>
<dbReference type="SMART" id="SM00698">
    <property type="entry name" value="MORN"/>
    <property type="match status" value="3"/>
</dbReference>
<evidence type="ECO:0000313" key="4">
    <source>
        <dbReference type="Proteomes" id="UP000078348"/>
    </source>
</evidence>
<dbReference type="PANTHER" id="PTHR43215">
    <property type="entry name" value="RADIAL SPOKE HEAD 1 HOMOLOG"/>
    <property type="match status" value="1"/>
</dbReference>
<comment type="caution">
    <text evidence="3">The sequence shown here is derived from an EMBL/GenBank/DDBJ whole genome shotgun (WGS) entry which is preliminary data.</text>
</comment>
<dbReference type="InterPro" id="IPR003409">
    <property type="entry name" value="MORN"/>
</dbReference>
<evidence type="ECO:0000313" key="3">
    <source>
        <dbReference type="EMBL" id="OAO17762.1"/>
    </source>
</evidence>
<gene>
    <name evidence="3" type="ORF">AV274_0504</name>
</gene>
<dbReference type="Pfam" id="PF09778">
    <property type="entry name" value="Guanylate_cyc_2"/>
    <property type="match status" value="1"/>
</dbReference>
<dbReference type="PANTHER" id="PTHR43215:SF14">
    <property type="entry name" value="RADIAL SPOKE HEAD 1 HOMOLOG"/>
    <property type="match status" value="1"/>
</dbReference>
<keyword evidence="1" id="KW-0677">Repeat</keyword>
<feature type="compositionally biased region" description="Low complexity" evidence="2">
    <location>
        <begin position="480"/>
        <end position="489"/>
    </location>
</feature>
<reference evidence="3 4" key="1">
    <citation type="submission" date="2016-05" db="EMBL/GenBank/DDBJ databases">
        <title>Nuclear genome of Blastocystis sp. subtype 1 NandII.</title>
        <authorList>
            <person name="Gentekaki E."/>
            <person name="Curtis B."/>
            <person name="Stairs C."/>
            <person name="Eme L."/>
            <person name="Herman E."/>
            <person name="Klimes V."/>
            <person name="Arias M.C."/>
            <person name="Elias M."/>
            <person name="Hilliou F."/>
            <person name="Klute M."/>
            <person name="Malik S.-B."/>
            <person name="Pightling A."/>
            <person name="Rachubinski R."/>
            <person name="Salas D."/>
            <person name="Schlacht A."/>
            <person name="Suga H."/>
            <person name="Archibald J."/>
            <person name="Ball S.G."/>
            <person name="Clark G."/>
            <person name="Dacks J."/>
            <person name="Van Der Giezen M."/>
            <person name="Tsaousis A."/>
            <person name="Roger A."/>
        </authorList>
    </citation>
    <scope>NUCLEOTIDE SEQUENCE [LARGE SCALE GENOMIC DNA]</scope>
    <source>
        <strain evidence="4">ATCC 50177 / NandII</strain>
    </source>
</reference>
<evidence type="ECO:0000256" key="1">
    <source>
        <dbReference type="ARBA" id="ARBA00022737"/>
    </source>
</evidence>
<dbReference type="SUPFAM" id="SSF82185">
    <property type="entry name" value="Histone H3 K4-specific methyltransferase SET7/9 N-terminal domain"/>
    <property type="match status" value="2"/>
</dbReference>
<organism evidence="3 4">
    <name type="scientific">Blastocystis sp. subtype 1 (strain ATCC 50177 / NandII)</name>
    <dbReference type="NCBI Taxonomy" id="478820"/>
    <lineage>
        <taxon>Eukaryota</taxon>
        <taxon>Sar</taxon>
        <taxon>Stramenopiles</taxon>
        <taxon>Bigyra</taxon>
        <taxon>Opalozoa</taxon>
        <taxon>Opalinata</taxon>
        <taxon>Blastocystidae</taxon>
        <taxon>Blastocystis</taxon>
    </lineage>
</organism>